<evidence type="ECO:0000313" key="3">
    <source>
        <dbReference type="Proteomes" id="UP000191418"/>
    </source>
</evidence>
<keyword evidence="3" id="KW-1185">Reference proteome</keyword>
<organism evidence="2 3">
    <name type="scientific">Oceanospirillum multiglobuliferum</name>
    <dbReference type="NCBI Taxonomy" id="64969"/>
    <lineage>
        <taxon>Bacteria</taxon>
        <taxon>Pseudomonadati</taxon>
        <taxon>Pseudomonadota</taxon>
        <taxon>Gammaproteobacteria</taxon>
        <taxon>Oceanospirillales</taxon>
        <taxon>Oceanospirillaceae</taxon>
        <taxon>Oceanospirillum</taxon>
    </lineage>
</organism>
<reference evidence="2 3" key="1">
    <citation type="submission" date="2017-01" db="EMBL/GenBank/DDBJ databases">
        <title>Genome Sequencing of a Marine Spirillum, Oceanospirillum multiglobuliferum ATCC 33336, from Japan.</title>
        <authorList>
            <person name="Carney J.G."/>
            <person name="Trachtenberg A.M."/>
            <person name="Rheaume B.A."/>
            <person name="Linnane J.D."/>
            <person name="Pitts N.L."/>
            <person name="Mykles D.L."/>
            <person name="Maclea K.S."/>
        </authorList>
    </citation>
    <scope>NUCLEOTIDE SEQUENCE [LARGE SCALE GENOMIC DNA]</scope>
    <source>
        <strain evidence="2 3">ATCC 33336</strain>
    </source>
</reference>
<evidence type="ECO:0000256" key="1">
    <source>
        <dbReference type="SAM" id="MobiDB-lite"/>
    </source>
</evidence>
<name>A0A1V4T073_9GAMM</name>
<dbReference type="Proteomes" id="UP000191418">
    <property type="component" value="Unassembled WGS sequence"/>
</dbReference>
<feature type="compositionally biased region" description="Basic and acidic residues" evidence="1">
    <location>
        <begin position="1"/>
        <end position="25"/>
    </location>
</feature>
<accession>A0A1V4T073</accession>
<comment type="caution">
    <text evidence="2">The sequence shown here is derived from an EMBL/GenBank/DDBJ whole genome shotgun (WGS) entry which is preliminary data.</text>
</comment>
<gene>
    <name evidence="2" type="ORF">BTE48_16545</name>
</gene>
<feature type="region of interest" description="Disordered" evidence="1">
    <location>
        <begin position="1"/>
        <end position="66"/>
    </location>
</feature>
<dbReference type="EMBL" id="MTSM01000134">
    <property type="protein sequence ID" value="OPX53997.1"/>
    <property type="molecule type" value="Genomic_DNA"/>
</dbReference>
<dbReference type="RefSeq" id="WP_080051938.1">
    <property type="nucleotide sequence ID" value="NZ_MTSM01000134.1"/>
</dbReference>
<dbReference type="AlphaFoldDB" id="A0A1V4T073"/>
<protein>
    <submittedName>
        <fullName evidence="2">Uncharacterized protein</fullName>
    </submittedName>
</protein>
<proteinExistence type="predicted"/>
<sequence length="81" mass="9165">MEEKTNKKLEEINKFLKENQEKAGEGKSSGFENGNTGNKTKKTQMEGMLESENLDKQTRATDASITNRMQEIEESLALKIL</sequence>
<evidence type="ECO:0000313" key="2">
    <source>
        <dbReference type="EMBL" id="OPX53997.1"/>
    </source>
</evidence>